<evidence type="ECO:0000313" key="2">
    <source>
        <dbReference type="Proteomes" id="UP000770661"/>
    </source>
</evidence>
<keyword evidence="2" id="KW-1185">Reference proteome</keyword>
<dbReference type="Gene3D" id="2.40.70.10">
    <property type="entry name" value="Acid Proteases"/>
    <property type="match status" value="1"/>
</dbReference>
<name>A0A8J4YLH2_CHIOP</name>
<sequence>MDLCTTTTGSHQSHHKTGCTAASLLLDLRPTRTSCRSMAADGKLLRRGRISAGVLSRKPAGGAIPVVQLLVDGRWCQVLVDTGCTDTIVHVRCCGQWQPRTTTITTISGETFQCTGVGSVTVETSTDQLAKVHALVASEQPLGVDVVMVSLVSLHLMALS</sequence>
<accession>A0A8J4YLH2</accession>
<comment type="caution">
    <text evidence="1">The sequence shown here is derived from an EMBL/GenBank/DDBJ whole genome shotgun (WGS) entry which is preliminary data.</text>
</comment>
<dbReference type="AlphaFoldDB" id="A0A8J4YLH2"/>
<dbReference type="InterPro" id="IPR021109">
    <property type="entry name" value="Peptidase_aspartic_dom_sf"/>
</dbReference>
<evidence type="ECO:0000313" key="1">
    <source>
        <dbReference type="EMBL" id="KAG0730407.1"/>
    </source>
</evidence>
<dbReference type="SUPFAM" id="SSF50630">
    <property type="entry name" value="Acid proteases"/>
    <property type="match status" value="1"/>
</dbReference>
<protein>
    <submittedName>
        <fullName evidence="1">Uncharacterized protein</fullName>
    </submittedName>
</protein>
<reference evidence="1" key="1">
    <citation type="submission" date="2020-07" db="EMBL/GenBank/DDBJ databases">
        <title>The High-quality genome of the commercially important snow crab, Chionoecetes opilio.</title>
        <authorList>
            <person name="Jeong J.-H."/>
            <person name="Ryu S."/>
        </authorList>
    </citation>
    <scope>NUCLEOTIDE SEQUENCE</scope>
    <source>
        <strain evidence="1">MADBK_172401_WGS</strain>
        <tissue evidence="1">Digestive gland</tissue>
    </source>
</reference>
<proteinExistence type="predicted"/>
<organism evidence="1 2">
    <name type="scientific">Chionoecetes opilio</name>
    <name type="common">Atlantic snow crab</name>
    <name type="synonym">Cancer opilio</name>
    <dbReference type="NCBI Taxonomy" id="41210"/>
    <lineage>
        <taxon>Eukaryota</taxon>
        <taxon>Metazoa</taxon>
        <taxon>Ecdysozoa</taxon>
        <taxon>Arthropoda</taxon>
        <taxon>Crustacea</taxon>
        <taxon>Multicrustacea</taxon>
        <taxon>Malacostraca</taxon>
        <taxon>Eumalacostraca</taxon>
        <taxon>Eucarida</taxon>
        <taxon>Decapoda</taxon>
        <taxon>Pleocyemata</taxon>
        <taxon>Brachyura</taxon>
        <taxon>Eubrachyura</taxon>
        <taxon>Majoidea</taxon>
        <taxon>Majidae</taxon>
        <taxon>Chionoecetes</taxon>
    </lineage>
</organism>
<gene>
    <name evidence="1" type="ORF">GWK47_028329</name>
</gene>
<dbReference type="EMBL" id="JACEEZ010000223">
    <property type="protein sequence ID" value="KAG0730407.1"/>
    <property type="molecule type" value="Genomic_DNA"/>
</dbReference>
<dbReference type="Proteomes" id="UP000770661">
    <property type="component" value="Unassembled WGS sequence"/>
</dbReference>